<accession>A0A1Q4V0M2</accession>
<dbReference type="InterPro" id="IPR022002">
    <property type="entry name" value="ChsH2_Znr"/>
</dbReference>
<dbReference type="AlphaFoldDB" id="A0A1Q4V0M2"/>
<protein>
    <recommendedName>
        <fullName evidence="1">ChsH2 rubredoxin-like zinc ribbon domain-containing protein</fullName>
    </recommendedName>
</protein>
<keyword evidence="3" id="KW-1185">Reference proteome</keyword>
<dbReference type="RefSeq" id="WP_073793110.1">
    <property type="nucleotide sequence ID" value="NZ_CP108638.1"/>
</dbReference>
<sequence>MSQPGTDTATVTREDVGLTYQRCRWCGTPSFRRLLCPVCASSDLENERSTGEGVVVRSSVVHRYTRLARNESLIRFPEGFLYRCRVVGAEPHLVWIGARVRYTAEADTDVTAGEVVVELCDPAMRGGDWA</sequence>
<dbReference type="GeneID" id="96792149"/>
<dbReference type="InterPro" id="IPR012340">
    <property type="entry name" value="NA-bd_OB-fold"/>
</dbReference>
<dbReference type="EMBL" id="LFBV01000009">
    <property type="protein sequence ID" value="OKH91432.1"/>
    <property type="molecule type" value="Genomic_DNA"/>
</dbReference>
<name>A0A1Q4V0M2_9ACTN</name>
<reference evidence="2 3" key="1">
    <citation type="submission" date="2015-06" db="EMBL/GenBank/DDBJ databases">
        <title>Cloning and characterization of the uncialamcin biosynthetic gene cluster.</title>
        <authorList>
            <person name="Yan X."/>
            <person name="Huang T."/>
            <person name="Ge H."/>
            <person name="Shen B."/>
        </authorList>
    </citation>
    <scope>NUCLEOTIDE SEQUENCE [LARGE SCALE GENOMIC DNA]</scope>
    <source>
        <strain evidence="2 3">DCA2648</strain>
    </source>
</reference>
<dbReference type="Proteomes" id="UP000186455">
    <property type="component" value="Unassembled WGS sequence"/>
</dbReference>
<comment type="caution">
    <text evidence="2">The sequence shown here is derived from an EMBL/GenBank/DDBJ whole genome shotgun (WGS) entry which is preliminary data.</text>
</comment>
<gene>
    <name evidence="2" type="ORF">AB852_28085</name>
</gene>
<dbReference type="SUPFAM" id="SSF50249">
    <property type="entry name" value="Nucleic acid-binding proteins"/>
    <property type="match status" value="1"/>
</dbReference>
<proteinExistence type="predicted"/>
<dbReference type="STRING" id="1048205.AB852_28085"/>
<dbReference type="Pfam" id="PF12172">
    <property type="entry name" value="zf-ChsH2"/>
    <property type="match status" value="1"/>
</dbReference>
<feature type="domain" description="ChsH2 rubredoxin-like zinc ribbon" evidence="1">
    <location>
        <begin position="18"/>
        <end position="45"/>
    </location>
</feature>
<evidence type="ECO:0000259" key="1">
    <source>
        <dbReference type="Pfam" id="PF12172"/>
    </source>
</evidence>
<evidence type="ECO:0000313" key="3">
    <source>
        <dbReference type="Proteomes" id="UP000186455"/>
    </source>
</evidence>
<evidence type="ECO:0000313" key="2">
    <source>
        <dbReference type="EMBL" id="OKH91432.1"/>
    </source>
</evidence>
<organism evidence="2 3">
    <name type="scientific">Streptomyces uncialis</name>
    <dbReference type="NCBI Taxonomy" id="1048205"/>
    <lineage>
        <taxon>Bacteria</taxon>
        <taxon>Bacillati</taxon>
        <taxon>Actinomycetota</taxon>
        <taxon>Actinomycetes</taxon>
        <taxon>Kitasatosporales</taxon>
        <taxon>Streptomycetaceae</taxon>
        <taxon>Streptomyces</taxon>
    </lineage>
</organism>